<keyword evidence="2" id="KW-0812">Transmembrane</keyword>
<name>A0A9W6YV74_AMBMO</name>
<organism evidence="4 5">
    <name type="scientific">Ambrosiozyma monospora</name>
    <name type="common">Yeast</name>
    <name type="synonym">Endomycopsis monosporus</name>
    <dbReference type="NCBI Taxonomy" id="43982"/>
    <lineage>
        <taxon>Eukaryota</taxon>
        <taxon>Fungi</taxon>
        <taxon>Dikarya</taxon>
        <taxon>Ascomycota</taxon>
        <taxon>Saccharomycotina</taxon>
        <taxon>Pichiomycetes</taxon>
        <taxon>Pichiales</taxon>
        <taxon>Pichiaceae</taxon>
        <taxon>Ambrosiozyma</taxon>
    </lineage>
</organism>
<reference evidence="4" key="1">
    <citation type="submission" date="2023-04" db="EMBL/GenBank/DDBJ databases">
        <title>Ambrosiozyma monospora NBRC 1965.</title>
        <authorList>
            <person name="Ichikawa N."/>
            <person name="Sato H."/>
            <person name="Tonouchi N."/>
        </authorList>
    </citation>
    <scope>NUCLEOTIDE SEQUENCE</scope>
    <source>
        <strain evidence="4">NBRC 1965</strain>
    </source>
</reference>
<keyword evidence="5" id="KW-1185">Reference proteome</keyword>
<evidence type="ECO:0000256" key="2">
    <source>
        <dbReference type="SAM" id="Phobius"/>
    </source>
</evidence>
<evidence type="ECO:0000313" key="4">
    <source>
        <dbReference type="EMBL" id="GMG22129.1"/>
    </source>
</evidence>
<accession>A0A9W6YV74</accession>
<keyword evidence="2" id="KW-0472">Membrane</keyword>
<dbReference type="AlphaFoldDB" id="A0A9W6YV74"/>
<proteinExistence type="predicted"/>
<keyword evidence="2" id="KW-1133">Transmembrane helix</keyword>
<feature type="domain" description="Csf1 N-terminal" evidence="3">
    <location>
        <begin position="34"/>
        <end position="805"/>
    </location>
</feature>
<dbReference type="GO" id="GO:0016020">
    <property type="term" value="C:membrane"/>
    <property type="evidence" value="ECO:0007669"/>
    <property type="project" value="InterPro"/>
</dbReference>
<dbReference type="Proteomes" id="UP001165063">
    <property type="component" value="Unassembled WGS sequence"/>
</dbReference>
<dbReference type="EMBL" id="BSXU01000926">
    <property type="protein sequence ID" value="GMG22129.1"/>
    <property type="molecule type" value="Genomic_DNA"/>
</dbReference>
<comment type="caution">
    <text evidence="4">The sequence shown here is derived from an EMBL/GenBank/DDBJ whole genome shotgun (WGS) entry which is preliminary data.</text>
</comment>
<protein>
    <submittedName>
        <fullName evidence="4">Unnamed protein product</fullName>
    </submittedName>
</protein>
<evidence type="ECO:0000256" key="1">
    <source>
        <dbReference type="SAM" id="MobiDB-lite"/>
    </source>
</evidence>
<dbReference type="PANTHER" id="PTHR32085">
    <property type="entry name" value="PROTEIN CSF1"/>
    <property type="match status" value="1"/>
</dbReference>
<dbReference type="InterPro" id="IPR029636">
    <property type="entry name" value="Csf1"/>
</dbReference>
<feature type="region of interest" description="Disordered" evidence="1">
    <location>
        <begin position="176"/>
        <end position="204"/>
    </location>
</feature>
<dbReference type="PANTHER" id="PTHR32085:SF3">
    <property type="entry name" value="PROTEIN CSF1"/>
    <property type="match status" value="1"/>
</dbReference>
<evidence type="ECO:0000259" key="3">
    <source>
        <dbReference type="Pfam" id="PF21678"/>
    </source>
</evidence>
<dbReference type="OrthoDB" id="10051416at2759"/>
<dbReference type="Pfam" id="PF21678">
    <property type="entry name" value="Csf1_N"/>
    <property type="match status" value="1"/>
</dbReference>
<sequence>MYETSYFVAKSINSSDNFNWVFLTEWVLALLASLTILFYFNRAIAFILSYLMKLVIWKKYKIRIKLQSFKISYLAGRVFFKNLIVITENEIIMIHQGWFTWQYWLHQTRSSGFLINGVPDADPLRNEKLPARFLLEAYGFEVFMYNRNYAYDNIIEQLAEHDVKLKDDKEVQDFLRNRKKTSESDSSSSQADLTSTSSRSEPTESEKELSSFLQMLPIQVIVKKGAFIMGNETTTSLFMLSYTKLTGVIDVLPAASSLDYFRIAFNLNAESLQIYLKPNVSYKSPEIMVSKLVPSRKRFEKIRKLFRFPKRHASKLLRRSNSGGTVEMSHIGETEIEDSYDDDEYWYGLERYLTSTSSKYYIPPDNEMEIRHDLVEVEKVEYARYTHILDSERATMSYYWDSPGPVPLQQQDDFPHISDPLDIGNGGGAPQTGMEFSLSGAKIHYGPWADRERGPLQSMIFPAICRDATPFKKLTPGATRQYSGFDFSLEFLDTAVLKIPFREESKDELFHSSLNASSGQRSFGWLELKFEAGSTLHSFTSYVPCAKSGWNNELEIEFMKPELTSSVNHEPLFKASKHTVVADVGYPLQWNGATDWTFKNLSEHGQLYLLREHVTLLIDMFGDFSSGEPIPYELFRPFKYIINWEWDNYEIYLYLNEKNIVNNPMDVNDNTFLSFSGDNLGLDVVIPMISVYQKSTTFDFKLFTDRLELGLTPPPWNTLSSFMNNRTLGVAKNHLIEGSYTYFNAVEIDSVDTIIINCTCDDTSLKCYGTIIKYVLVLKENYFGEDIDFHTLPEFTGLFAADNVEGLEQHDEKNKKLPELF</sequence>
<gene>
    <name evidence="4" type="ORF">Amon01_000251500</name>
</gene>
<dbReference type="GO" id="GO:0006113">
    <property type="term" value="P:fermentation"/>
    <property type="evidence" value="ECO:0007669"/>
    <property type="project" value="InterPro"/>
</dbReference>
<evidence type="ECO:0000313" key="5">
    <source>
        <dbReference type="Proteomes" id="UP001165063"/>
    </source>
</evidence>
<feature type="transmembrane region" description="Helical" evidence="2">
    <location>
        <begin position="26"/>
        <end position="51"/>
    </location>
</feature>
<feature type="compositionally biased region" description="Low complexity" evidence="1">
    <location>
        <begin position="184"/>
        <end position="200"/>
    </location>
</feature>
<dbReference type="InterPro" id="IPR048636">
    <property type="entry name" value="Csf1_N"/>
</dbReference>